<reference evidence="5" key="1">
    <citation type="journal article" date="2019" name="Toxins">
        <title>Detection of Abrin-Like and Prepropulchellin-Like Toxin Genes and Transcripts Using Whole Genome Sequencing and Full-Length Transcript Sequencing of Abrus precatorius.</title>
        <authorList>
            <person name="Hovde B.T."/>
            <person name="Daligault H.E."/>
            <person name="Hanschen E.R."/>
            <person name="Kunde Y.A."/>
            <person name="Johnson M.B."/>
            <person name="Starkenburg S.R."/>
            <person name="Johnson S.L."/>
        </authorList>
    </citation>
    <scope>NUCLEOTIDE SEQUENCE [LARGE SCALE GENOMIC DNA]</scope>
</reference>
<dbReference type="InterPro" id="IPR009057">
    <property type="entry name" value="Homeodomain-like_sf"/>
</dbReference>
<evidence type="ECO:0000256" key="3">
    <source>
        <dbReference type="ARBA" id="ARBA00023242"/>
    </source>
</evidence>
<keyword evidence="3" id="KW-0539">Nucleus</keyword>
<dbReference type="GO" id="GO:0000976">
    <property type="term" value="F:transcription cis-regulatory region binding"/>
    <property type="evidence" value="ECO:0007669"/>
    <property type="project" value="TreeGrafter"/>
</dbReference>
<keyword evidence="2" id="KW-0238">DNA-binding</keyword>
<dbReference type="GO" id="GO:0030154">
    <property type="term" value="P:cell differentiation"/>
    <property type="evidence" value="ECO:0007669"/>
    <property type="project" value="TreeGrafter"/>
</dbReference>
<protein>
    <submittedName>
        <fullName evidence="6">Transcription factor WER-like</fullName>
    </submittedName>
</protein>
<dbReference type="SUPFAM" id="SSF46689">
    <property type="entry name" value="Homeodomain-like"/>
    <property type="match status" value="1"/>
</dbReference>
<evidence type="ECO:0000256" key="1">
    <source>
        <dbReference type="ARBA" id="ARBA00004123"/>
    </source>
</evidence>
<dbReference type="GeneID" id="113874834"/>
<reference evidence="6" key="2">
    <citation type="submission" date="2025-08" db="UniProtKB">
        <authorList>
            <consortium name="RefSeq"/>
        </authorList>
    </citation>
    <scope>IDENTIFICATION</scope>
    <source>
        <tissue evidence="6">Young leaves</tissue>
    </source>
</reference>
<dbReference type="PROSITE" id="PS51294">
    <property type="entry name" value="HTH_MYB"/>
    <property type="match status" value="1"/>
</dbReference>
<dbReference type="PANTHER" id="PTHR47998:SF68">
    <property type="entry name" value="MYB TRANSCRIPTION FACTOR"/>
    <property type="match status" value="1"/>
</dbReference>
<dbReference type="InterPro" id="IPR001005">
    <property type="entry name" value="SANT/Myb"/>
</dbReference>
<evidence type="ECO:0000313" key="6">
    <source>
        <dbReference type="RefSeq" id="XP_027368848.1"/>
    </source>
</evidence>
<dbReference type="GO" id="GO:0005634">
    <property type="term" value="C:nucleus"/>
    <property type="evidence" value="ECO:0007669"/>
    <property type="project" value="UniProtKB-SubCell"/>
</dbReference>
<dbReference type="Proteomes" id="UP000694853">
    <property type="component" value="Unplaced"/>
</dbReference>
<dbReference type="CDD" id="cd00167">
    <property type="entry name" value="SANT"/>
    <property type="match status" value="1"/>
</dbReference>
<evidence type="ECO:0000256" key="2">
    <source>
        <dbReference type="ARBA" id="ARBA00023125"/>
    </source>
</evidence>
<dbReference type="GO" id="GO:0006355">
    <property type="term" value="P:regulation of DNA-templated transcription"/>
    <property type="evidence" value="ECO:0007669"/>
    <property type="project" value="TreeGrafter"/>
</dbReference>
<dbReference type="InterPro" id="IPR015495">
    <property type="entry name" value="Myb_TF_plants"/>
</dbReference>
<dbReference type="InterPro" id="IPR017930">
    <property type="entry name" value="Myb_dom"/>
</dbReference>
<feature type="domain" description="HTH myb-type" evidence="4">
    <location>
        <begin position="1"/>
        <end position="28"/>
    </location>
</feature>
<dbReference type="AlphaFoldDB" id="A0A8B8MLS6"/>
<dbReference type="RefSeq" id="XP_027368848.1">
    <property type="nucleotide sequence ID" value="XM_027513047.1"/>
</dbReference>
<dbReference type="Gene3D" id="1.10.10.60">
    <property type="entry name" value="Homeodomain-like"/>
    <property type="match status" value="1"/>
</dbReference>
<dbReference type="OrthoDB" id="2143914at2759"/>
<evidence type="ECO:0000259" key="4">
    <source>
        <dbReference type="PROSITE" id="PS51294"/>
    </source>
</evidence>
<keyword evidence="5" id="KW-1185">Reference proteome</keyword>
<sequence>MSKFAAPIPGRTDNQVKNYWNTHLSKKLGVKKKKSKVRALHPKIVYIIDPKDNCNDTCTRHSGSIGEGENLVQANVSEGLINFQSMHEEIMADDFESTFCLLIVSLSYALLVT</sequence>
<dbReference type="PANTHER" id="PTHR47998">
    <property type="entry name" value="TRANSCRIPTION FACTOR MYB51-LIKE ISOFORM X1"/>
    <property type="match status" value="1"/>
</dbReference>
<gene>
    <name evidence="6" type="primary">LOC113874834</name>
</gene>
<name>A0A8B8MLS6_ABRPR</name>
<organism evidence="5 6">
    <name type="scientific">Abrus precatorius</name>
    <name type="common">Indian licorice</name>
    <name type="synonym">Glycine abrus</name>
    <dbReference type="NCBI Taxonomy" id="3816"/>
    <lineage>
        <taxon>Eukaryota</taxon>
        <taxon>Viridiplantae</taxon>
        <taxon>Streptophyta</taxon>
        <taxon>Embryophyta</taxon>
        <taxon>Tracheophyta</taxon>
        <taxon>Spermatophyta</taxon>
        <taxon>Magnoliopsida</taxon>
        <taxon>eudicotyledons</taxon>
        <taxon>Gunneridae</taxon>
        <taxon>Pentapetalae</taxon>
        <taxon>rosids</taxon>
        <taxon>fabids</taxon>
        <taxon>Fabales</taxon>
        <taxon>Fabaceae</taxon>
        <taxon>Papilionoideae</taxon>
        <taxon>50 kb inversion clade</taxon>
        <taxon>NPAAA clade</taxon>
        <taxon>indigoferoid/millettioid clade</taxon>
        <taxon>Abreae</taxon>
        <taxon>Abrus</taxon>
    </lineage>
</organism>
<comment type="subcellular location">
    <subcellularLocation>
        <location evidence="1">Nucleus</location>
    </subcellularLocation>
</comment>
<dbReference type="KEGG" id="aprc:113874834"/>
<proteinExistence type="predicted"/>
<accession>A0A8B8MLS6</accession>
<evidence type="ECO:0000313" key="5">
    <source>
        <dbReference type="Proteomes" id="UP000694853"/>
    </source>
</evidence>